<evidence type="ECO:0000256" key="3">
    <source>
        <dbReference type="SAM" id="Phobius"/>
    </source>
</evidence>
<dbReference type="InterPro" id="IPR058637">
    <property type="entry name" value="YknX-like_C"/>
</dbReference>
<dbReference type="EMBL" id="VJMG01000064">
    <property type="protein sequence ID" value="TRL35581.1"/>
    <property type="molecule type" value="Genomic_DNA"/>
</dbReference>
<keyword evidence="7" id="KW-1185">Reference proteome</keyword>
<dbReference type="InterPro" id="IPR006143">
    <property type="entry name" value="RND_pump_MFP"/>
</dbReference>
<dbReference type="AlphaFoldDB" id="A0A549T142"/>
<name>A0A549T142_9HYPH</name>
<dbReference type="NCBIfam" id="TIGR01730">
    <property type="entry name" value="RND_mfp"/>
    <property type="match status" value="1"/>
</dbReference>
<accession>A0A549T142</accession>
<proteinExistence type="inferred from homology"/>
<sequence>MSGKKDSQGEDVTPQRTGEPDDKKTVSPMPLASIAPIGDRSRETSKPEGAVRPPSAPRRPGRTVVLLAVGLLAITAILLSIRYLVPKPAKLMPVGTGFFQAELKGPGTLDAINKANVSSSLQGVITALHVDRNDVLRKGEIIAEISADDLRAQIGVARASQEAARKAVEAAYADSRRAEATLANARSTLAREMEMQRTGASSRSALEAAQTAVQQGEADLSKAQSFIRQAEAQEAQAAATVEMNQAQLDKSVIRAPIDGVVVARDLNLGDVVSPGTAIVELVDPSSIVLTARFDESAIASLSQGQGVKITFNSQGELPIDGKVLRIGREVDTETREFTVDITPQRLPSNWAIGQRSTAVIAIEGRSDVISVPASAIVRKDGHPGVWAVAGGRAAWRPVELGSIGGNLVEVRSGLNKGDVVMTDPKRVYAFMPVARSESRP</sequence>
<feature type="region of interest" description="Disordered" evidence="2">
    <location>
        <begin position="1"/>
        <end position="59"/>
    </location>
</feature>
<comment type="caution">
    <text evidence="6">The sequence shown here is derived from an EMBL/GenBank/DDBJ whole genome shotgun (WGS) entry which is preliminary data.</text>
</comment>
<evidence type="ECO:0000256" key="1">
    <source>
        <dbReference type="ARBA" id="ARBA00009477"/>
    </source>
</evidence>
<evidence type="ECO:0000313" key="6">
    <source>
        <dbReference type="EMBL" id="TRL35581.1"/>
    </source>
</evidence>
<evidence type="ECO:0000259" key="5">
    <source>
        <dbReference type="Pfam" id="PF25989"/>
    </source>
</evidence>
<dbReference type="SUPFAM" id="SSF111369">
    <property type="entry name" value="HlyD-like secretion proteins"/>
    <property type="match status" value="1"/>
</dbReference>
<comment type="similarity">
    <text evidence="1">Belongs to the membrane fusion protein (MFP) (TC 8.A.1) family.</text>
</comment>
<organism evidence="6 7">
    <name type="scientific">Rhizobium straminoryzae</name>
    <dbReference type="NCBI Taxonomy" id="1387186"/>
    <lineage>
        <taxon>Bacteria</taxon>
        <taxon>Pseudomonadati</taxon>
        <taxon>Pseudomonadota</taxon>
        <taxon>Alphaproteobacteria</taxon>
        <taxon>Hyphomicrobiales</taxon>
        <taxon>Rhizobiaceae</taxon>
        <taxon>Rhizobium/Agrobacterium group</taxon>
        <taxon>Rhizobium</taxon>
    </lineage>
</organism>
<feature type="domain" description="Multidrug resistance protein MdtA-like barrel-sandwich hybrid" evidence="4">
    <location>
        <begin position="113"/>
        <end position="278"/>
    </location>
</feature>
<evidence type="ECO:0000256" key="2">
    <source>
        <dbReference type="SAM" id="MobiDB-lite"/>
    </source>
</evidence>
<dbReference type="Gene3D" id="1.10.287.470">
    <property type="entry name" value="Helix hairpin bin"/>
    <property type="match status" value="1"/>
</dbReference>
<gene>
    <name evidence="6" type="ORF">FNA46_19885</name>
</gene>
<dbReference type="InterPro" id="IPR058625">
    <property type="entry name" value="MdtA-like_BSH"/>
</dbReference>
<feature type="domain" description="YknX-like C-terminal permuted SH3-like" evidence="5">
    <location>
        <begin position="368"/>
        <end position="425"/>
    </location>
</feature>
<dbReference type="Proteomes" id="UP000316801">
    <property type="component" value="Unassembled WGS sequence"/>
</dbReference>
<keyword evidence="3" id="KW-0472">Membrane</keyword>
<dbReference type="PANTHER" id="PTHR30469">
    <property type="entry name" value="MULTIDRUG RESISTANCE PROTEIN MDTA"/>
    <property type="match status" value="1"/>
</dbReference>
<dbReference type="GO" id="GO:1990281">
    <property type="term" value="C:efflux pump complex"/>
    <property type="evidence" value="ECO:0007669"/>
    <property type="project" value="TreeGrafter"/>
</dbReference>
<dbReference type="Gene3D" id="2.40.50.100">
    <property type="match status" value="1"/>
</dbReference>
<evidence type="ECO:0000259" key="4">
    <source>
        <dbReference type="Pfam" id="PF25917"/>
    </source>
</evidence>
<evidence type="ECO:0000313" key="7">
    <source>
        <dbReference type="Proteomes" id="UP000316801"/>
    </source>
</evidence>
<dbReference type="PANTHER" id="PTHR30469:SF15">
    <property type="entry name" value="HLYD FAMILY OF SECRETION PROTEINS"/>
    <property type="match status" value="1"/>
</dbReference>
<dbReference type="Pfam" id="PF25917">
    <property type="entry name" value="BSH_RND"/>
    <property type="match status" value="1"/>
</dbReference>
<dbReference type="Gene3D" id="2.40.420.20">
    <property type="match status" value="1"/>
</dbReference>
<keyword evidence="3" id="KW-0812">Transmembrane</keyword>
<dbReference type="GO" id="GO:0015562">
    <property type="term" value="F:efflux transmembrane transporter activity"/>
    <property type="evidence" value="ECO:0007669"/>
    <property type="project" value="TreeGrafter"/>
</dbReference>
<dbReference type="Pfam" id="PF25989">
    <property type="entry name" value="YknX_C"/>
    <property type="match status" value="1"/>
</dbReference>
<reference evidence="6 7" key="1">
    <citation type="submission" date="2019-07" db="EMBL/GenBank/DDBJ databases">
        <title>Ln-dependent methylotrophs.</title>
        <authorList>
            <person name="Tani A."/>
        </authorList>
    </citation>
    <scope>NUCLEOTIDE SEQUENCE [LARGE SCALE GENOMIC DNA]</scope>
    <source>
        <strain evidence="6 7">SM12</strain>
    </source>
</reference>
<feature type="transmembrane region" description="Helical" evidence="3">
    <location>
        <begin position="64"/>
        <end position="85"/>
    </location>
</feature>
<protein>
    <submittedName>
        <fullName evidence="6">Efflux RND transporter periplasmic adaptor subunit</fullName>
    </submittedName>
</protein>
<dbReference type="Gene3D" id="2.40.30.170">
    <property type="match status" value="1"/>
</dbReference>
<keyword evidence="3" id="KW-1133">Transmembrane helix</keyword>